<dbReference type="SUPFAM" id="SSF48264">
    <property type="entry name" value="Cytochrome P450"/>
    <property type="match status" value="1"/>
</dbReference>
<evidence type="ECO:0000256" key="1">
    <source>
        <dbReference type="ARBA" id="ARBA00001971"/>
    </source>
</evidence>
<keyword evidence="6 11" id="KW-0560">Oxidoreductase</keyword>
<evidence type="ECO:0000256" key="12">
    <source>
        <dbReference type="SAM" id="Phobius"/>
    </source>
</evidence>
<gene>
    <name evidence="13" type="ORF">CALVIDRAFT_278388</name>
</gene>
<protein>
    <submittedName>
        <fullName evidence="13">Cytochrome P450 51</fullName>
    </submittedName>
</protein>
<keyword evidence="9 12" id="KW-0472">Membrane</keyword>
<keyword evidence="8 11" id="KW-0503">Monooxygenase</keyword>
<dbReference type="Pfam" id="PF00067">
    <property type="entry name" value="p450"/>
    <property type="match status" value="1"/>
</dbReference>
<keyword evidence="4 10" id="KW-0349">Heme</keyword>
<organism evidence="13 14">
    <name type="scientific">Calocera viscosa (strain TUFC12733)</name>
    <dbReference type="NCBI Taxonomy" id="1330018"/>
    <lineage>
        <taxon>Eukaryota</taxon>
        <taxon>Fungi</taxon>
        <taxon>Dikarya</taxon>
        <taxon>Basidiomycota</taxon>
        <taxon>Agaricomycotina</taxon>
        <taxon>Dacrymycetes</taxon>
        <taxon>Dacrymycetales</taxon>
        <taxon>Dacrymycetaceae</taxon>
        <taxon>Calocera</taxon>
    </lineage>
</organism>
<keyword evidence="12" id="KW-1133">Transmembrane helix</keyword>
<evidence type="ECO:0000256" key="4">
    <source>
        <dbReference type="ARBA" id="ARBA00022617"/>
    </source>
</evidence>
<evidence type="ECO:0000256" key="9">
    <source>
        <dbReference type="ARBA" id="ARBA00023136"/>
    </source>
</evidence>
<name>A0A167R2Z5_CALVF</name>
<keyword evidence="12" id="KW-0812">Transmembrane</keyword>
<dbReference type="GO" id="GO:0005506">
    <property type="term" value="F:iron ion binding"/>
    <property type="evidence" value="ECO:0007669"/>
    <property type="project" value="InterPro"/>
</dbReference>
<evidence type="ECO:0000313" key="14">
    <source>
        <dbReference type="Proteomes" id="UP000076738"/>
    </source>
</evidence>
<dbReference type="InterPro" id="IPR002403">
    <property type="entry name" value="Cyt_P450_E_grp-IV"/>
</dbReference>
<keyword evidence="5 10" id="KW-0479">Metal-binding</keyword>
<dbReference type="CDD" id="cd11042">
    <property type="entry name" value="CYP51-like"/>
    <property type="match status" value="1"/>
</dbReference>
<dbReference type="InterPro" id="IPR001128">
    <property type="entry name" value="Cyt_P450"/>
</dbReference>
<evidence type="ECO:0000313" key="13">
    <source>
        <dbReference type="EMBL" id="KZP00505.1"/>
    </source>
</evidence>
<dbReference type="EMBL" id="KV417269">
    <property type="protein sequence ID" value="KZP00505.1"/>
    <property type="molecule type" value="Genomic_DNA"/>
</dbReference>
<comment type="subcellular location">
    <subcellularLocation>
        <location evidence="2">Membrane</location>
    </subcellularLocation>
</comment>
<evidence type="ECO:0000256" key="3">
    <source>
        <dbReference type="ARBA" id="ARBA00010617"/>
    </source>
</evidence>
<dbReference type="FunFam" id="1.10.630.10:FF:000033">
    <property type="entry name" value="14-alpha sterol demethylase"/>
    <property type="match status" value="1"/>
</dbReference>
<comment type="similarity">
    <text evidence="3 11">Belongs to the cytochrome P450 family.</text>
</comment>
<dbReference type="PANTHER" id="PTHR24304">
    <property type="entry name" value="CYTOCHROME P450 FAMILY 7"/>
    <property type="match status" value="1"/>
</dbReference>
<evidence type="ECO:0000256" key="8">
    <source>
        <dbReference type="ARBA" id="ARBA00023033"/>
    </source>
</evidence>
<evidence type="ECO:0000256" key="5">
    <source>
        <dbReference type="ARBA" id="ARBA00022723"/>
    </source>
</evidence>
<dbReference type="PANTHER" id="PTHR24304:SF2">
    <property type="entry name" value="24-HYDROXYCHOLESTEROL 7-ALPHA-HYDROXYLASE"/>
    <property type="match status" value="1"/>
</dbReference>
<keyword evidence="7 10" id="KW-0408">Iron</keyword>
<dbReference type="InterPro" id="IPR036396">
    <property type="entry name" value="Cyt_P450_sf"/>
</dbReference>
<evidence type="ECO:0000256" key="10">
    <source>
        <dbReference type="PIRSR" id="PIRSR602403-1"/>
    </source>
</evidence>
<dbReference type="OrthoDB" id="1055148at2759"/>
<dbReference type="GO" id="GO:0016020">
    <property type="term" value="C:membrane"/>
    <property type="evidence" value="ECO:0007669"/>
    <property type="project" value="UniProtKB-SubCell"/>
</dbReference>
<dbReference type="PRINTS" id="PR00385">
    <property type="entry name" value="P450"/>
</dbReference>
<dbReference type="GO" id="GO:0020037">
    <property type="term" value="F:heme binding"/>
    <property type="evidence" value="ECO:0007669"/>
    <property type="project" value="InterPro"/>
</dbReference>
<evidence type="ECO:0000256" key="2">
    <source>
        <dbReference type="ARBA" id="ARBA00004370"/>
    </source>
</evidence>
<dbReference type="InterPro" id="IPR050529">
    <property type="entry name" value="CYP450_sterol_14alpha_dmase"/>
</dbReference>
<dbReference type="STRING" id="1330018.A0A167R2Z5"/>
<dbReference type="PROSITE" id="PS00086">
    <property type="entry name" value="CYTOCHROME_P450"/>
    <property type="match status" value="1"/>
</dbReference>
<reference evidence="13 14" key="1">
    <citation type="journal article" date="2016" name="Mol. Biol. Evol.">
        <title>Comparative Genomics of Early-Diverging Mushroom-Forming Fungi Provides Insights into the Origins of Lignocellulose Decay Capabilities.</title>
        <authorList>
            <person name="Nagy L.G."/>
            <person name="Riley R."/>
            <person name="Tritt A."/>
            <person name="Adam C."/>
            <person name="Daum C."/>
            <person name="Floudas D."/>
            <person name="Sun H."/>
            <person name="Yadav J.S."/>
            <person name="Pangilinan J."/>
            <person name="Larsson K.H."/>
            <person name="Matsuura K."/>
            <person name="Barry K."/>
            <person name="Labutti K."/>
            <person name="Kuo R."/>
            <person name="Ohm R.A."/>
            <person name="Bhattacharya S.S."/>
            <person name="Shirouzu T."/>
            <person name="Yoshinaga Y."/>
            <person name="Martin F.M."/>
            <person name="Grigoriev I.V."/>
            <person name="Hibbett D.S."/>
        </authorList>
    </citation>
    <scope>NUCLEOTIDE SEQUENCE [LARGE SCALE GENOMIC DNA]</scope>
    <source>
        <strain evidence="13 14">TUFC12733</strain>
    </source>
</reference>
<dbReference type="PRINTS" id="PR00465">
    <property type="entry name" value="EP450IV"/>
</dbReference>
<dbReference type="AlphaFoldDB" id="A0A167R2Z5"/>
<dbReference type="GO" id="GO:0016705">
    <property type="term" value="F:oxidoreductase activity, acting on paired donors, with incorporation or reduction of molecular oxygen"/>
    <property type="evidence" value="ECO:0007669"/>
    <property type="project" value="InterPro"/>
</dbReference>
<proteinExistence type="inferred from homology"/>
<evidence type="ECO:0000256" key="6">
    <source>
        <dbReference type="ARBA" id="ARBA00023002"/>
    </source>
</evidence>
<feature type="binding site" description="axial binding residue" evidence="10">
    <location>
        <position position="486"/>
    </location>
    <ligand>
        <name>heme</name>
        <dbReference type="ChEBI" id="CHEBI:30413"/>
    </ligand>
    <ligandPart>
        <name>Fe</name>
        <dbReference type="ChEBI" id="CHEBI:18248"/>
    </ligandPart>
</feature>
<comment type="cofactor">
    <cofactor evidence="1 10">
        <name>heme</name>
        <dbReference type="ChEBI" id="CHEBI:30413"/>
    </cofactor>
</comment>
<feature type="transmembrane region" description="Helical" evidence="12">
    <location>
        <begin position="15"/>
        <end position="38"/>
    </location>
</feature>
<evidence type="ECO:0000256" key="11">
    <source>
        <dbReference type="RuleBase" id="RU000461"/>
    </source>
</evidence>
<dbReference type="Proteomes" id="UP000076738">
    <property type="component" value="Unassembled WGS sequence"/>
</dbReference>
<evidence type="ECO:0000256" key="7">
    <source>
        <dbReference type="ARBA" id="ARBA00023004"/>
    </source>
</evidence>
<feature type="transmembrane region" description="Helical" evidence="12">
    <location>
        <begin position="50"/>
        <end position="68"/>
    </location>
</feature>
<sequence length="541" mass="61320">MPGLIDSLFGILAGVHWLSLGVVLFLAVPALAIVWNVVKQLPFLRDANRPPVVFHILPFIGSTVSYGMDPYKFFFAMREKYGDVFTFVLLGRRVTVALGTKGNNMIMGGKLSQVNAEEAYTNLTTPVFGEDVVFDVPNHVLMEQKRFVKFGLTTENFRAYVGMIEEEVEMFLNTDSSFSAYNASDNDVWGSFDAYHSMAQLTILTASRTLQGKEVRSQMKKSFAQMYEDLDGGFTPLNMIAPNIPLPNNLRRNKARKAMTDFYLNILRQRREKPSEETDYDMLAALKDQRYKDGRPVSDKEIAHMMIALLMAGQHTSSATVSWCLLHIAHRQDIQQALYEEQVEHFSNGDGSLRSPTYEELKGLPILDSIIRETLRLHPPLHSLMRKVVSDMPVPYSLGNASEDRTLVIPKGNYVLAAPCISQVDPGIWRKPLEWDPSRWTEAGSLAAQLYRDYTETGEKVDYGFGMISKGTDSPYQPFGSGRHRCIGEQFAYVQLETILAMLVRKLELKIDHVPPHNYTTMIISPQKPRNIEFRRRQVSL</sequence>
<accession>A0A167R2Z5</accession>
<keyword evidence="14" id="KW-1185">Reference proteome</keyword>
<dbReference type="GO" id="GO:0004497">
    <property type="term" value="F:monooxygenase activity"/>
    <property type="evidence" value="ECO:0007669"/>
    <property type="project" value="UniProtKB-KW"/>
</dbReference>
<dbReference type="Gene3D" id="1.10.630.10">
    <property type="entry name" value="Cytochrome P450"/>
    <property type="match status" value="1"/>
</dbReference>
<dbReference type="InterPro" id="IPR017972">
    <property type="entry name" value="Cyt_P450_CS"/>
</dbReference>